<evidence type="ECO:0000313" key="5">
    <source>
        <dbReference type="Proteomes" id="UP001152523"/>
    </source>
</evidence>
<dbReference type="InterPro" id="IPR000073">
    <property type="entry name" value="AB_hydrolase_1"/>
</dbReference>
<reference evidence="4" key="1">
    <citation type="submission" date="2022-07" db="EMBL/GenBank/DDBJ databases">
        <authorList>
            <person name="Macas J."/>
            <person name="Novak P."/>
            <person name="Neumann P."/>
        </authorList>
    </citation>
    <scope>NUCLEOTIDE SEQUENCE</scope>
</reference>
<evidence type="ECO:0000256" key="1">
    <source>
        <dbReference type="SAM" id="MobiDB-lite"/>
    </source>
</evidence>
<comment type="caution">
    <text evidence="4">The sequence shown here is derived from an EMBL/GenBank/DDBJ whole genome shotgun (WGS) entry which is preliminary data.</text>
</comment>
<evidence type="ECO:0000313" key="4">
    <source>
        <dbReference type="EMBL" id="CAH9082710.1"/>
    </source>
</evidence>
<feature type="region of interest" description="Disordered" evidence="1">
    <location>
        <begin position="1"/>
        <end position="25"/>
    </location>
</feature>
<dbReference type="Gene3D" id="3.40.50.1820">
    <property type="entry name" value="alpha/beta hydrolase"/>
    <property type="match status" value="1"/>
</dbReference>
<dbReference type="PANTHER" id="PTHR45763">
    <property type="entry name" value="HYDROLASE, ALPHA/BETA FOLD FAMILY PROTEIN, EXPRESSED-RELATED"/>
    <property type="match status" value="1"/>
</dbReference>
<sequence>MATATSRKISAASARGHTRKSKQRTSLPIPSGFLGKIAVVSFIGILAWAYLATQPPPPKLCGSPDGPPITAPRIKLSDGRHLAYEEFGVPKDQAAYKIVYVHGFDSCRHDAVIATNLSPDVVESLQVYIVSFDRPGYGESDPNPKIREKSLAFDIEELADKLGLGSKFYVAGFSMGGQVVWTCLKYIPHRLAGAALIAPAVNYWWPNLPANLSRKVYSEQLFWDQLALRVAHYAPPWLVYWWHSQKYFPAFSVSAYSLDVLSSQDKELLPKIHSPRKDYMAQVRQQGEFESIHRDLMVGFGSWEFDPMDVKNPLLFSNGEDFPVHLWQGDEDLLVPAALQRYITQQLPWIHYHELQGASHMFPYADGIADKIVKSLLIGVKSGL</sequence>
<dbReference type="EMBL" id="CAMAPF010000039">
    <property type="protein sequence ID" value="CAH9082710.1"/>
    <property type="molecule type" value="Genomic_DNA"/>
</dbReference>
<evidence type="ECO:0000259" key="3">
    <source>
        <dbReference type="Pfam" id="PF00561"/>
    </source>
</evidence>
<keyword evidence="2" id="KW-1133">Transmembrane helix</keyword>
<keyword evidence="2" id="KW-0472">Membrane</keyword>
<gene>
    <name evidence="4" type="ORF">CEPIT_LOCUS8228</name>
</gene>
<keyword evidence="5" id="KW-1185">Reference proteome</keyword>
<feature type="transmembrane region" description="Helical" evidence="2">
    <location>
        <begin position="29"/>
        <end position="51"/>
    </location>
</feature>
<keyword evidence="2" id="KW-0812">Transmembrane</keyword>
<dbReference type="Proteomes" id="UP001152523">
    <property type="component" value="Unassembled WGS sequence"/>
</dbReference>
<accession>A0AAV0CSU2</accession>
<dbReference type="AlphaFoldDB" id="A0AAV0CSU2"/>
<proteinExistence type="predicted"/>
<organism evidence="4 5">
    <name type="scientific">Cuscuta epithymum</name>
    <dbReference type="NCBI Taxonomy" id="186058"/>
    <lineage>
        <taxon>Eukaryota</taxon>
        <taxon>Viridiplantae</taxon>
        <taxon>Streptophyta</taxon>
        <taxon>Embryophyta</taxon>
        <taxon>Tracheophyta</taxon>
        <taxon>Spermatophyta</taxon>
        <taxon>Magnoliopsida</taxon>
        <taxon>eudicotyledons</taxon>
        <taxon>Gunneridae</taxon>
        <taxon>Pentapetalae</taxon>
        <taxon>asterids</taxon>
        <taxon>lamiids</taxon>
        <taxon>Solanales</taxon>
        <taxon>Convolvulaceae</taxon>
        <taxon>Cuscuteae</taxon>
        <taxon>Cuscuta</taxon>
        <taxon>Cuscuta subgen. Cuscuta</taxon>
    </lineage>
</organism>
<evidence type="ECO:0000256" key="2">
    <source>
        <dbReference type="SAM" id="Phobius"/>
    </source>
</evidence>
<feature type="domain" description="AB hydrolase-1" evidence="3">
    <location>
        <begin position="99"/>
        <end position="362"/>
    </location>
</feature>
<dbReference type="InterPro" id="IPR029058">
    <property type="entry name" value="AB_hydrolase_fold"/>
</dbReference>
<dbReference type="Pfam" id="PF00561">
    <property type="entry name" value="Abhydrolase_1"/>
    <property type="match status" value="1"/>
</dbReference>
<protein>
    <recommendedName>
        <fullName evidence="3">AB hydrolase-1 domain-containing protein</fullName>
    </recommendedName>
</protein>
<dbReference type="GO" id="GO:0016787">
    <property type="term" value="F:hydrolase activity"/>
    <property type="evidence" value="ECO:0007669"/>
    <property type="project" value="UniProtKB-ARBA"/>
</dbReference>
<name>A0AAV0CSU2_9ASTE</name>
<dbReference type="SUPFAM" id="SSF53474">
    <property type="entry name" value="alpha/beta-Hydrolases"/>
    <property type="match status" value="1"/>
</dbReference>
<dbReference type="FunFam" id="3.40.50.1820:FF:000270">
    <property type="entry name" value="Alpha/beta-Hydrolases superfamily protein"/>
    <property type="match status" value="1"/>
</dbReference>
<dbReference type="PANTHER" id="PTHR45763:SF51">
    <property type="entry name" value="ALPHA_BETA-HYDROLASES SUPERFAMILY PROTEIN"/>
    <property type="match status" value="1"/>
</dbReference>